<dbReference type="Pfam" id="PF07992">
    <property type="entry name" value="Pyr_redox_2"/>
    <property type="match status" value="1"/>
</dbReference>
<evidence type="ECO:0000256" key="3">
    <source>
        <dbReference type="ARBA" id="ARBA00022630"/>
    </source>
</evidence>
<keyword evidence="4" id="KW-0274">FAD</keyword>
<keyword evidence="10" id="KW-1185">Reference proteome</keyword>
<dbReference type="PANTHER" id="PTHR43706:SF47">
    <property type="entry name" value="EXTERNAL NADH-UBIQUINONE OXIDOREDUCTASE 1, MITOCHONDRIAL-RELATED"/>
    <property type="match status" value="1"/>
</dbReference>
<proteinExistence type="inferred from homology"/>
<evidence type="ECO:0000256" key="5">
    <source>
        <dbReference type="ARBA" id="ARBA00023002"/>
    </source>
</evidence>
<comment type="catalytic activity">
    <reaction evidence="7">
        <text>a quinone + NADH + H(+) = a quinol + NAD(+)</text>
        <dbReference type="Rhea" id="RHEA:46160"/>
        <dbReference type="ChEBI" id="CHEBI:15378"/>
        <dbReference type="ChEBI" id="CHEBI:24646"/>
        <dbReference type="ChEBI" id="CHEBI:57540"/>
        <dbReference type="ChEBI" id="CHEBI:57945"/>
        <dbReference type="ChEBI" id="CHEBI:132124"/>
        <dbReference type="EC" id="1.6.5.9"/>
    </reaction>
</comment>
<evidence type="ECO:0000256" key="7">
    <source>
        <dbReference type="ARBA" id="ARBA00047599"/>
    </source>
</evidence>
<dbReference type="InterPro" id="IPR036188">
    <property type="entry name" value="FAD/NAD-bd_sf"/>
</dbReference>
<evidence type="ECO:0000313" key="10">
    <source>
        <dbReference type="Proteomes" id="UP000256424"/>
    </source>
</evidence>
<evidence type="ECO:0000256" key="2">
    <source>
        <dbReference type="ARBA" id="ARBA00012637"/>
    </source>
</evidence>
<comment type="similarity">
    <text evidence="1">Belongs to the NADH dehydrogenase family.</text>
</comment>
<dbReference type="SUPFAM" id="SSF51905">
    <property type="entry name" value="FAD/NAD(P)-binding domain"/>
    <property type="match status" value="2"/>
</dbReference>
<dbReference type="AlphaFoldDB" id="A0A3D8J2B1"/>
<keyword evidence="3" id="KW-0285">Flavoprotein</keyword>
<protein>
    <recommendedName>
        <fullName evidence="2">NADH:ubiquinone reductase (non-electrogenic)</fullName>
        <ecNumber evidence="2">1.6.5.9</ecNumber>
    </recommendedName>
</protein>
<dbReference type="PANTHER" id="PTHR43706">
    <property type="entry name" value="NADH DEHYDROGENASE"/>
    <property type="match status" value="1"/>
</dbReference>
<evidence type="ECO:0000313" key="9">
    <source>
        <dbReference type="EMBL" id="RDU71346.1"/>
    </source>
</evidence>
<dbReference type="RefSeq" id="WP_104763674.1">
    <property type="nucleotide sequence ID" value="NZ_FZPM01000028.1"/>
</dbReference>
<name>A0A3D8J2B1_9HELI</name>
<reference evidence="9 10" key="1">
    <citation type="submission" date="2018-04" db="EMBL/GenBank/DDBJ databases">
        <title>Novel Campyloabacter and Helicobacter Species and Strains.</title>
        <authorList>
            <person name="Mannion A.J."/>
            <person name="Shen Z."/>
            <person name="Fox J.G."/>
        </authorList>
    </citation>
    <scope>NUCLEOTIDE SEQUENCE [LARGE SCALE GENOMIC DNA]</scope>
    <source>
        <strain evidence="9 10">MIT 97-5075</strain>
    </source>
</reference>
<dbReference type="InterPro" id="IPR045024">
    <property type="entry name" value="NDH-2"/>
</dbReference>
<gene>
    <name evidence="9" type="ORF">CQA66_06650</name>
</gene>
<feature type="domain" description="FAD/NAD(P)-binding" evidence="8">
    <location>
        <begin position="3"/>
        <end position="319"/>
    </location>
</feature>
<comment type="caution">
    <text evidence="9">The sequence shown here is derived from an EMBL/GenBank/DDBJ whole genome shotgun (WGS) entry which is preliminary data.</text>
</comment>
<dbReference type="Gene3D" id="3.50.50.100">
    <property type="match status" value="1"/>
</dbReference>
<accession>A0A3D8J2B1</accession>
<sequence length="402" mass="44448">MKKVLLLGAGYGNMGLLTSINPEVFSQAQWQLINNNPYHYKTIALHDVASGKHDKSVLFPLKDCLHEKITFIEDTITHIDSQGAYGRQTYDYDYLVIGLGFSSDNFGIKGVTEYTHSITSYQSARAIAQEILTRLQSYLQTKDENDLAFIVCGGGFTGIEFVGSLAQEIHRQCDNLGIDFGKVKISCIEAMPKILPMFSENLMQLGLQRLKELGIEVLTNSKILECKQGIVVIEQSGVQNEIQANTIIWTAGVKGNEVIANSPFFKSGRSKVEVNEYLQAINQEHDMSNIFIIGDCAALKDPQSGRFYPPTAQIAKKQGEYVATILESLLQSNKENTRQERGTLPSFNFTPQGSLCSIGAGYAIGMVGNKELKGCIANAAKWFVESMWSYQLEGFSGVFKAD</sequence>
<evidence type="ECO:0000256" key="6">
    <source>
        <dbReference type="ARBA" id="ARBA00023027"/>
    </source>
</evidence>
<keyword evidence="5" id="KW-0560">Oxidoreductase</keyword>
<dbReference type="InterPro" id="IPR023753">
    <property type="entry name" value="FAD/NAD-binding_dom"/>
</dbReference>
<evidence type="ECO:0000256" key="1">
    <source>
        <dbReference type="ARBA" id="ARBA00005272"/>
    </source>
</evidence>
<dbReference type="EMBL" id="NXLW01000012">
    <property type="protein sequence ID" value="RDU71346.1"/>
    <property type="molecule type" value="Genomic_DNA"/>
</dbReference>
<dbReference type="OrthoDB" id="9781621at2"/>
<organism evidence="9 10">
    <name type="scientific">Helicobacter aurati</name>
    <dbReference type="NCBI Taxonomy" id="137778"/>
    <lineage>
        <taxon>Bacteria</taxon>
        <taxon>Pseudomonadati</taxon>
        <taxon>Campylobacterota</taxon>
        <taxon>Epsilonproteobacteria</taxon>
        <taxon>Campylobacterales</taxon>
        <taxon>Helicobacteraceae</taxon>
        <taxon>Helicobacter</taxon>
    </lineage>
</organism>
<dbReference type="GO" id="GO:0050136">
    <property type="term" value="F:NADH dehydrogenase (quinone) (non-electrogenic) activity"/>
    <property type="evidence" value="ECO:0007669"/>
    <property type="project" value="UniProtKB-EC"/>
</dbReference>
<evidence type="ECO:0000259" key="8">
    <source>
        <dbReference type="Pfam" id="PF07992"/>
    </source>
</evidence>
<dbReference type="EC" id="1.6.5.9" evidence="2"/>
<dbReference type="Proteomes" id="UP000256424">
    <property type="component" value="Unassembled WGS sequence"/>
</dbReference>
<evidence type="ECO:0000256" key="4">
    <source>
        <dbReference type="ARBA" id="ARBA00022827"/>
    </source>
</evidence>
<keyword evidence="6" id="KW-0520">NAD</keyword>